<accession>A0AAN4W1S4</accession>
<sequence length="346" mass="39769">MELYEDGIGLHKVKRDTFLFQPADFNHLERGEIMPEARFIYSFSYDYHHRDLCRLECRQMFQQEEEGKVLFSDVEIDPSISPFLLARFEIITEAKSYDKLLPLIRKQLLRTEGFKVDYLSLEGDPARFEERKQKMKEVGFCIFAAPDFKNPSMVYSICTHEGMWYFGKLKRHDGAWRKHNNKPYSFSNSICMHIGKSLVGIASEGDKSKTLLDACCGAGTILLEGCIGGFNIEGSEINPKTYYGTKKNLLHYQYEPNLYLSDVAQVEKEYDAIIIDLPYNLYSRSTDEITAHIIEAAARMSPRVIIVSIVDISATIEAAGLNVQDYCTVEKRGYSKFARSIWVCER</sequence>
<name>A0AAN4W1S4_9BACT</name>
<organism evidence="2 3">
    <name type="scientific">Persicobacter diffluens</name>
    <dbReference type="NCBI Taxonomy" id="981"/>
    <lineage>
        <taxon>Bacteria</taxon>
        <taxon>Pseudomonadati</taxon>
        <taxon>Bacteroidota</taxon>
        <taxon>Cytophagia</taxon>
        <taxon>Cytophagales</taxon>
        <taxon>Persicobacteraceae</taxon>
        <taxon>Persicobacter</taxon>
    </lineage>
</organism>
<dbReference type="CDD" id="cd02440">
    <property type="entry name" value="AdoMet_MTases"/>
    <property type="match status" value="1"/>
</dbReference>
<evidence type="ECO:0000259" key="1">
    <source>
        <dbReference type="Pfam" id="PF01170"/>
    </source>
</evidence>
<evidence type="ECO:0000313" key="2">
    <source>
        <dbReference type="EMBL" id="GJM63289.1"/>
    </source>
</evidence>
<dbReference type="InterPro" id="IPR029063">
    <property type="entry name" value="SAM-dependent_MTases_sf"/>
</dbReference>
<comment type="caution">
    <text evidence="2">The sequence shown here is derived from an EMBL/GenBank/DDBJ whole genome shotgun (WGS) entry which is preliminary data.</text>
</comment>
<feature type="domain" description="Ribosomal RNA large subunit methyltransferase K/L-like methyltransferase" evidence="1">
    <location>
        <begin position="203"/>
        <end position="281"/>
    </location>
</feature>
<reference evidence="2 3" key="1">
    <citation type="submission" date="2021-12" db="EMBL/GenBank/DDBJ databases">
        <title>Genome sequencing of bacteria with rrn-lacking chromosome and rrn-plasmid.</title>
        <authorList>
            <person name="Anda M."/>
            <person name="Iwasaki W."/>
        </authorList>
    </citation>
    <scope>NUCLEOTIDE SEQUENCE [LARGE SCALE GENOMIC DNA]</scope>
    <source>
        <strain evidence="2 3">NBRC 15940</strain>
    </source>
</reference>
<keyword evidence="3" id="KW-1185">Reference proteome</keyword>
<dbReference type="AlphaFoldDB" id="A0AAN4W1S4"/>
<dbReference type="EMBL" id="BQKE01000002">
    <property type="protein sequence ID" value="GJM63289.1"/>
    <property type="molecule type" value="Genomic_DNA"/>
</dbReference>
<dbReference type="RefSeq" id="WP_338238472.1">
    <property type="nucleotide sequence ID" value="NZ_BQKE01000002.1"/>
</dbReference>
<dbReference type="InterPro" id="IPR000241">
    <property type="entry name" value="RlmKL-like_Mtase"/>
</dbReference>
<gene>
    <name evidence="2" type="ORF">PEDI_38410</name>
</gene>
<dbReference type="SUPFAM" id="SSF53335">
    <property type="entry name" value="S-adenosyl-L-methionine-dependent methyltransferases"/>
    <property type="match status" value="1"/>
</dbReference>
<dbReference type="Gene3D" id="3.40.50.150">
    <property type="entry name" value="Vaccinia Virus protein VP39"/>
    <property type="match status" value="1"/>
</dbReference>
<protein>
    <recommendedName>
        <fullName evidence="1">Ribosomal RNA large subunit methyltransferase K/L-like methyltransferase domain-containing protein</fullName>
    </recommendedName>
</protein>
<proteinExistence type="predicted"/>
<dbReference type="Proteomes" id="UP001310022">
    <property type="component" value="Unassembled WGS sequence"/>
</dbReference>
<evidence type="ECO:0000313" key="3">
    <source>
        <dbReference type="Proteomes" id="UP001310022"/>
    </source>
</evidence>
<dbReference type="Pfam" id="PF01170">
    <property type="entry name" value="UPF0020"/>
    <property type="match status" value="1"/>
</dbReference>